<feature type="repeat" description="PPR" evidence="2">
    <location>
        <begin position="437"/>
        <end position="471"/>
    </location>
</feature>
<organism evidence="4 5">
    <name type="scientific">Apostasia shenzhenica</name>
    <dbReference type="NCBI Taxonomy" id="1088818"/>
    <lineage>
        <taxon>Eukaryota</taxon>
        <taxon>Viridiplantae</taxon>
        <taxon>Streptophyta</taxon>
        <taxon>Embryophyta</taxon>
        <taxon>Tracheophyta</taxon>
        <taxon>Spermatophyta</taxon>
        <taxon>Magnoliopsida</taxon>
        <taxon>Liliopsida</taxon>
        <taxon>Asparagales</taxon>
        <taxon>Orchidaceae</taxon>
        <taxon>Apostasioideae</taxon>
        <taxon>Apostasia</taxon>
    </lineage>
</organism>
<evidence type="ECO:0000313" key="5">
    <source>
        <dbReference type="Proteomes" id="UP000236161"/>
    </source>
</evidence>
<dbReference type="EMBL" id="KZ451885">
    <property type="protein sequence ID" value="PKA66555.1"/>
    <property type="molecule type" value="Genomic_DNA"/>
</dbReference>
<dbReference type="Pfam" id="PF13041">
    <property type="entry name" value="PPR_2"/>
    <property type="match status" value="2"/>
</dbReference>
<evidence type="ECO:0000256" key="3">
    <source>
        <dbReference type="SAM" id="Phobius"/>
    </source>
</evidence>
<dbReference type="NCBIfam" id="TIGR00756">
    <property type="entry name" value="PPR"/>
    <property type="match status" value="4"/>
</dbReference>
<dbReference type="Proteomes" id="UP000236161">
    <property type="component" value="Unassembled WGS sequence"/>
</dbReference>
<keyword evidence="3" id="KW-1133">Transmembrane helix</keyword>
<dbReference type="InterPro" id="IPR046960">
    <property type="entry name" value="PPR_At4g14850-like_plant"/>
</dbReference>
<accession>A0A2I0BFH5</accession>
<feature type="repeat" description="PPR" evidence="2">
    <location>
        <begin position="5"/>
        <end position="39"/>
    </location>
</feature>
<dbReference type="OrthoDB" id="1913111at2759"/>
<dbReference type="Pfam" id="PF01535">
    <property type="entry name" value="PPR"/>
    <property type="match status" value="4"/>
</dbReference>
<keyword evidence="3" id="KW-0472">Membrane</keyword>
<evidence type="ECO:0000313" key="4">
    <source>
        <dbReference type="EMBL" id="PKA66555.1"/>
    </source>
</evidence>
<keyword evidence="5" id="KW-1185">Reference proteome</keyword>
<dbReference type="STRING" id="1088818.A0A2I0BFH5"/>
<evidence type="ECO:0000256" key="1">
    <source>
        <dbReference type="ARBA" id="ARBA00022737"/>
    </source>
</evidence>
<dbReference type="GO" id="GO:0003723">
    <property type="term" value="F:RNA binding"/>
    <property type="evidence" value="ECO:0007669"/>
    <property type="project" value="InterPro"/>
</dbReference>
<proteinExistence type="predicted"/>
<dbReference type="InterPro" id="IPR002885">
    <property type="entry name" value="PPR_rpt"/>
</dbReference>
<keyword evidence="4" id="KW-0378">Hydrolase</keyword>
<reference evidence="4 5" key="1">
    <citation type="journal article" date="2017" name="Nature">
        <title>The Apostasia genome and the evolution of orchids.</title>
        <authorList>
            <person name="Zhang G.Q."/>
            <person name="Liu K.W."/>
            <person name="Li Z."/>
            <person name="Lohaus R."/>
            <person name="Hsiao Y.Y."/>
            <person name="Niu S.C."/>
            <person name="Wang J.Y."/>
            <person name="Lin Y.C."/>
            <person name="Xu Q."/>
            <person name="Chen L.J."/>
            <person name="Yoshida K."/>
            <person name="Fujiwara S."/>
            <person name="Wang Z.W."/>
            <person name="Zhang Y.Q."/>
            <person name="Mitsuda N."/>
            <person name="Wang M."/>
            <person name="Liu G.H."/>
            <person name="Pecoraro L."/>
            <person name="Huang H.X."/>
            <person name="Xiao X.J."/>
            <person name="Lin M."/>
            <person name="Wu X.Y."/>
            <person name="Wu W.L."/>
            <person name="Chen Y.Y."/>
            <person name="Chang S.B."/>
            <person name="Sakamoto S."/>
            <person name="Ohme-Takagi M."/>
            <person name="Yagi M."/>
            <person name="Zeng S.J."/>
            <person name="Shen C.Y."/>
            <person name="Yeh C.M."/>
            <person name="Luo Y.B."/>
            <person name="Tsai W.C."/>
            <person name="Van de Peer Y."/>
            <person name="Liu Z.J."/>
        </authorList>
    </citation>
    <scope>NUCLEOTIDE SEQUENCE [LARGE SCALE GENOMIC DNA]</scope>
    <source>
        <strain evidence="5">cv. Shenzhen</strain>
        <tissue evidence="4">Stem</tissue>
    </source>
</reference>
<feature type="transmembrane region" description="Helical" evidence="3">
    <location>
        <begin position="109"/>
        <end position="131"/>
    </location>
</feature>
<keyword evidence="1" id="KW-0677">Repeat</keyword>
<dbReference type="PROSITE" id="PS51375">
    <property type="entry name" value="PPR"/>
    <property type="match status" value="5"/>
</dbReference>
<dbReference type="GO" id="GO:0003678">
    <property type="term" value="F:DNA helicase activity"/>
    <property type="evidence" value="ECO:0007669"/>
    <property type="project" value="UniProtKB-EC"/>
</dbReference>
<dbReference type="FunFam" id="1.25.40.10:FF:001096">
    <property type="entry name" value="Pentatricopeptide repeat-containing protein"/>
    <property type="match status" value="1"/>
</dbReference>
<dbReference type="Gene3D" id="1.25.40.10">
    <property type="entry name" value="Tetratricopeptide repeat domain"/>
    <property type="match status" value="5"/>
</dbReference>
<evidence type="ECO:0000256" key="2">
    <source>
        <dbReference type="PROSITE-ProRule" id="PRU00708"/>
    </source>
</evidence>
<dbReference type="GO" id="GO:0009451">
    <property type="term" value="P:RNA modification"/>
    <property type="evidence" value="ECO:0007669"/>
    <property type="project" value="InterPro"/>
</dbReference>
<dbReference type="InterPro" id="IPR011990">
    <property type="entry name" value="TPR-like_helical_dom_sf"/>
</dbReference>
<feature type="repeat" description="PPR" evidence="2">
    <location>
        <begin position="76"/>
        <end position="110"/>
    </location>
</feature>
<dbReference type="GO" id="GO:0016787">
    <property type="term" value="F:hydrolase activity"/>
    <property type="evidence" value="ECO:0007669"/>
    <property type="project" value="UniProtKB-KW"/>
</dbReference>
<dbReference type="PANTHER" id="PTHR47926:SF423">
    <property type="entry name" value="REPEAT-CONTAINING PROTEIN, PUTATIVE-RELATED"/>
    <property type="match status" value="1"/>
</dbReference>
<protein>
    <submittedName>
        <fullName evidence="4">Pentatricopeptide repeat-containing protein</fullName>
        <ecNumber evidence="4">3.6.4.12</ecNumber>
    </submittedName>
</protein>
<feature type="repeat" description="PPR" evidence="2">
    <location>
        <begin position="539"/>
        <end position="573"/>
    </location>
</feature>
<dbReference type="FunFam" id="1.25.40.10:FF:000242">
    <property type="entry name" value="Pentatricopeptide repeat-containing protein"/>
    <property type="match status" value="1"/>
</dbReference>
<sequence>MPHRTTVSYNSIISALCRSERAEEAWEMLIRMRADGLSATHFTFPPILSCPSSYLQLSRGIQLHPLILKSGLLHPNPFSATALLNLLGRNGRLADAAKLFDEMPEPTVLTWNCIILAFAQPGFVAYSMFYFRELMRTEIEPTVCSFLGILSAFRSLEDSFHAEQVHGLIVKSSLGSSMQVSNALLNAYLNCFSSFHGEKFFDLLPARDLISWNTFTTFIARGKRLENRVPDLIFSILSEGFVPNDTTFTMALAACSSSGSLRSYGLLIHGRAIKLNMTSGVFVGSSLIDFYAKSSRVDDAFNAFWEIPNKNIVTWNALLSGITNDSSGPSCVAFFKQMVDSGTSPNECSFSSVLKSASVSDLKQLHSLIIRMGYDTSDYVSSSLIASYASQGLDSEALACTATPIHIASSNAIAGILNRRGQFEEAKKVVLQQEDPDDISWNIMLTSLTRKGEFLNSLQHFRRMQHSGFLLDNYTAVIMLTVSSRLNALHLGRSLHGLIFKSNAGCSEVFVQNVLMDMYAKCGSLDTCTQVFDEMPERNLVSWTALVSGLGLHGRGLEALARFSEMEREGHVPDKVAFFAVLSACRHGGLVEEGTWVLEKMTTGYGIEPEMDHYACVVDLLCGSGRLKEAEIVIGGMPFKPSAAIWRTFLQGCKKYSFS</sequence>
<dbReference type="AlphaFoldDB" id="A0A2I0BFH5"/>
<gene>
    <name evidence="4" type="ORF">AXF42_Ash003209</name>
</gene>
<dbReference type="EC" id="3.6.4.12" evidence="4"/>
<name>A0A2I0BFH5_9ASPA</name>
<keyword evidence="3" id="KW-0812">Transmembrane</keyword>
<dbReference type="PANTHER" id="PTHR47926">
    <property type="entry name" value="PENTATRICOPEPTIDE REPEAT-CONTAINING PROTEIN"/>
    <property type="match status" value="1"/>
</dbReference>
<feature type="repeat" description="PPR" evidence="2">
    <location>
        <begin position="311"/>
        <end position="345"/>
    </location>
</feature>